<keyword evidence="1" id="KW-0472">Membrane</keyword>
<dbReference type="KEGG" id="ete:ETEE_0359"/>
<evidence type="ECO:0000313" key="2">
    <source>
        <dbReference type="EMBL" id="AIJ06837.1"/>
    </source>
</evidence>
<dbReference type="EMBL" id="CP006664">
    <property type="protein sequence ID" value="AIJ06837.1"/>
    <property type="molecule type" value="Genomic_DNA"/>
</dbReference>
<keyword evidence="1" id="KW-1133">Transmembrane helix</keyword>
<evidence type="ECO:0000313" key="3">
    <source>
        <dbReference type="Proteomes" id="UP000028681"/>
    </source>
</evidence>
<dbReference type="AlphaFoldDB" id="A0A076LIX2"/>
<reference evidence="2 3" key="1">
    <citation type="journal article" date="2012" name="PLoS ONE">
        <title>Edwardsiella comparative phylogenomics reveal the new intra/inter-species taxonomic relationships, virulence evolution and niche adaptation mechanisms.</title>
        <authorList>
            <person name="Yang M."/>
            <person name="Lv Y."/>
            <person name="Xiao J."/>
            <person name="Wu H."/>
            <person name="Zheng H."/>
            <person name="Liu Q."/>
            <person name="Zhang Y."/>
            <person name="Wang Q."/>
        </authorList>
    </citation>
    <scope>NUCLEOTIDE SEQUENCE [LARGE SCALE GENOMIC DNA]</scope>
    <source>
        <strain evidence="3">080813</strain>
    </source>
</reference>
<gene>
    <name evidence="2" type="ORF">ETEE_0359</name>
</gene>
<proteinExistence type="predicted"/>
<keyword evidence="1" id="KW-0812">Transmembrane</keyword>
<evidence type="ECO:0000256" key="1">
    <source>
        <dbReference type="SAM" id="Phobius"/>
    </source>
</evidence>
<protein>
    <submittedName>
        <fullName evidence="2">Uncharacterized protein</fullName>
    </submittedName>
</protein>
<sequence length="49" mass="5048">MFRDGKGAVGAHATMALCISHNPGLCGIIIVFVIVYAPGSTRCIEGSGR</sequence>
<accession>A0A076LIX2</accession>
<dbReference type="HOGENOM" id="CLU_3135093_0_0_6"/>
<name>A0A076LIX2_9GAMM</name>
<organism evidence="2 3">
    <name type="scientific">Edwardsiella anguillarum ET080813</name>
    <dbReference type="NCBI Taxonomy" id="667120"/>
    <lineage>
        <taxon>Bacteria</taxon>
        <taxon>Pseudomonadati</taxon>
        <taxon>Pseudomonadota</taxon>
        <taxon>Gammaproteobacteria</taxon>
        <taxon>Enterobacterales</taxon>
        <taxon>Hafniaceae</taxon>
        <taxon>Edwardsiella</taxon>
    </lineage>
</organism>
<feature type="transmembrane region" description="Helical" evidence="1">
    <location>
        <begin position="12"/>
        <end position="37"/>
    </location>
</feature>
<dbReference type="Proteomes" id="UP000028681">
    <property type="component" value="Chromosome"/>
</dbReference>